<comment type="caution">
    <text evidence="1">The sequence shown here is derived from an EMBL/GenBank/DDBJ whole genome shotgun (WGS) entry which is preliminary data.</text>
</comment>
<accession>A0A7Z0N8U4</accession>
<name>A0A7Z0N8U4_9GAMM</name>
<dbReference type="AlphaFoldDB" id="A0A7Z0N8U4"/>
<organism evidence="1 2">
    <name type="scientific">Vreelandella sedimenti</name>
    <dbReference type="NCBI Taxonomy" id="2729618"/>
    <lineage>
        <taxon>Bacteria</taxon>
        <taxon>Pseudomonadati</taxon>
        <taxon>Pseudomonadota</taxon>
        <taxon>Gammaproteobacteria</taxon>
        <taxon>Oceanospirillales</taxon>
        <taxon>Halomonadaceae</taxon>
        <taxon>Vreelandella</taxon>
    </lineage>
</organism>
<dbReference type="EMBL" id="JACCGK010000013">
    <property type="protein sequence ID" value="NYT73784.1"/>
    <property type="molecule type" value="Genomic_DNA"/>
</dbReference>
<gene>
    <name evidence="1" type="ORF">HZU72_15315</name>
</gene>
<proteinExistence type="predicted"/>
<dbReference type="Proteomes" id="UP000520876">
    <property type="component" value="Unassembled WGS sequence"/>
</dbReference>
<evidence type="ECO:0000313" key="1">
    <source>
        <dbReference type="EMBL" id="NYT73784.1"/>
    </source>
</evidence>
<sequence length="62" mass="7082">MTEQMKITVDRAREARRKNQVLQVFPAGLLHNVTRVETLADRFAAALPDSEQYRGKSNVTPR</sequence>
<dbReference type="RefSeq" id="WP_180093592.1">
    <property type="nucleotide sequence ID" value="NZ_JACCGK010000013.1"/>
</dbReference>
<protein>
    <submittedName>
        <fullName evidence="1">Uncharacterized protein</fullName>
    </submittedName>
</protein>
<keyword evidence="2" id="KW-1185">Reference proteome</keyword>
<reference evidence="1 2" key="1">
    <citation type="submission" date="2020-07" db="EMBL/GenBank/DDBJ databases">
        <title>Halomonas sp. QX-2 draft genome sequence.</title>
        <authorList>
            <person name="Qiu X."/>
        </authorList>
    </citation>
    <scope>NUCLEOTIDE SEQUENCE [LARGE SCALE GENOMIC DNA]</scope>
    <source>
        <strain evidence="1 2">QX-2</strain>
    </source>
</reference>
<evidence type="ECO:0000313" key="2">
    <source>
        <dbReference type="Proteomes" id="UP000520876"/>
    </source>
</evidence>